<evidence type="ECO:0000313" key="3">
    <source>
        <dbReference type="Proteomes" id="UP000515163"/>
    </source>
</evidence>
<gene>
    <name evidence="4" type="primary">LOC116305640</name>
</gene>
<dbReference type="InterPro" id="IPR011993">
    <property type="entry name" value="PH-like_dom_sf"/>
</dbReference>
<feature type="domain" description="PH" evidence="2">
    <location>
        <begin position="12"/>
        <end position="130"/>
    </location>
</feature>
<dbReference type="InParanoid" id="A0A6P8J0L4"/>
<dbReference type="GeneID" id="116305640"/>
<organism evidence="3 4">
    <name type="scientific">Actinia tenebrosa</name>
    <name type="common">Australian red waratah sea anemone</name>
    <dbReference type="NCBI Taxonomy" id="6105"/>
    <lineage>
        <taxon>Eukaryota</taxon>
        <taxon>Metazoa</taxon>
        <taxon>Cnidaria</taxon>
        <taxon>Anthozoa</taxon>
        <taxon>Hexacorallia</taxon>
        <taxon>Actiniaria</taxon>
        <taxon>Actiniidae</taxon>
        <taxon>Actinia</taxon>
    </lineage>
</organism>
<dbReference type="SMART" id="SM00233">
    <property type="entry name" value="PH"/>
    <property type="match status" value="1"/>
</dbReference>
<dbReference type="RefSeq" id="XP_031571450.1">
    <property type="nucleotide sequence ID" value="XM_031715590.1"/>
</dbReference>
<dbReference type="PROSITE" id="PS50003">
    <property type="entry name" value="PH_DOMAIN"/>
    <property type="match status" value="1"/>
</dbReference>
<evidence type="ECO:0000313" key="4">
    <source>
        <dbReference type="RefSeq" id="XP_031571450.1"/>
    </source>
</evidence>
<dbReference type="Gene3D" id="2.30.29.30">
    <property type="entry name" value="Pleckstrin-homology domain (PH domain)/Phosphotyrosine-binding domain (PTB)"/>
    <property type="match status" value="1"/>
</dbReference>
<dbReference type="KEGG" id="aten:116305640"/>
<proteinExistence type="predicted"/>
<dbReference type="AlphaFoldDB" id="A0A6P8J0L4"/>
<protein>
    <submittedName>
        <fullName evidence="4">Uncharacterized protein LOC116305640</fullName>
    </submittedName>
</protein>
<feature type="region of interest" description="Disordered" evidence="1">
    <location>
        <begin position="177"/>
        <end position="197"/>
    </location>
</feature>
<accession>A0A6P8J0L4</accession>
<dbReference type="Proteomes" id="UP000515163">
    <property type="component" value="Unplaced"/>
</dbReference>
<keyword evidence="3" id="KW-1185">Reference proteome</keyword>
<reference evidence="4" key="1">
    <citation type="submission" date="2025-08" db="UniProtKB">
        <authorList>
            <consortium name="RefSeq"/>
        </authorList>
    </citation>
    <scope>IDENTIFICATION</scope>
    <source>
        <tissue evidence="4">Tentacle</tissue>
    </source>
</reference>
<evidence type="ECO:0000259" key="2">
    <source>
        <dbReference type="PROSITE" id="PS50003"/>
    </source>
</evidence>
<dbReference type="Pfam" id="PF00169">
    <property type="entry name" value="PH"/>
    <property type="match status" value="1"/>
</dbReference>
<dbReference type="OrthoDB" id="5966541at2759"/>
<evidence type="ECO:0000256" key="1">
    <source>
        <dbReference type="SAM" id="MobiDB-lite"/>
    </source>
</evidence>
<name>A0A6P8J0L4_ACTTE</name>
<sequence length="231" mass="26801">MADMESLAMQESVSYKGNLKKKIGKNSWKGFYVLLEGNKLIFSNPNDGRWAGNIELHEGSTVNLHVKGSRIGQEIQDPTINTEIAELNKRKHRGENLKFSLQTKRGVHLLKADSESLCLEWIRELRKAVLIIREENYSKLVSKHFPGKPRRSALDHGKNNKTRKDLCVYQAVEAEDSESEEKINPGRRSRSMSSHEPRYSRESTFNFIKRSRFRSFRKLSRNYENLNETYA</sequence>
<dbReference type="SUPFAM" id="SSF50729">
    <property type="entry name" value="PH domain-like"/>
    <property type="match status" value="1"/>
</dbReference>
<dbReference type="InterPro" id="IPR001849">
    <property type="entry name" value="PH_domain"/>
</dbReference>